<sequence length="294" mass="33760">MFSIFETVNANPCSGISNTLNSFLLDDSNPTVFNLNPDGIYMSIRRKKAADTNEALQDSTVAKVFLHHSLISPRSLFRVTHKEIEDDARHLLECIVQFVGFAVANKGYGNSKWYLTSLNKQIQKINEQFKLFISQQTMDCRLEDIYGFNEITQFDPSHKPKLNLMEKDLNCILTYLKENVTVLAPDSSDCVHMLVSSSCLPMEMEADKTIILHLHPMIEMTGAGDGQELFVRTKKYVVDLLMSGCRGSNIVELISLKAENNEEELHRRRYNPENMYDTQIFFCKKFLFFVLQLF</sequence>
<dbReference type="GO" id="GO:0005938">
    <property type="term" value="C:cell cortex"/>
    <property type="evidence" value="ECO:0007669"/>
    <property type="project" value="TreeGrafter"/>
</dbReference>
<dbReference type="WBParaSite" id="Hba_05419">
    <property type="protein sequence ID" value="Hba_05419"/>
    <property type="gene ID" value="Hba_05419"/>
</dbReference>
<dbReference type="GO" id="GO:0051015">
    <property type="term" value="F:actin filament binding"/>
    <property type="evidence" value="ECO:0007669"/>
    <property type="project" value="TreeGrafter"/>
</dbReference>
<dbReference type="GO" id="GO:1903479">
    <property type="term" value="P:mitotic actomyosin contractile ring assembly actin filament organization"/>
    <property type="evidence" value="ECO:0007669"/>
    <property type="project" value="TreeGrafter"/>
</dbReference>
<protein>
    <submittedName>
        <fullName evidence="2">Mab-21 domain-containing protein</fullName>
    </submittedName>
</protein>
<organism evidence="1 2">
    <name type="scientific">Heterorhabditis bacteriophora</name>
    <name type="common">Entomopathogenic nematode worm</name>
    <dbReference type="NCBI Taxonomy" id="37862"/>
    <lineage>
        <taxon>Eukaryota</taxon>
        <taxon>Metazoa</taxon>
        <taxon>Ecdysozoa</taxon>
        <taxon>Nematoda</taxon>
        <taxon>Chromadorea</taxon>
        <taxon>Rhabditida</taxon>
        <taxon>Rhabditina</taxon>
        <taxon>Rhabditomorpha</taxon>
        <taxon>Strongyloidea</taxon>
        <taxon>Heterorhabditidae</taxon>
        <taxon>Heterorhabditis</taxon>
    </lineage>
</organism>
<dbReference type="GO" id="GO:0005096">
    <property type="term" value="F:GTPase activator activity"/>
    <property type="evidence" value="ECO:0007669"/>
    <property type="project" value="TreeGrafter"/>
</dbReference>
<evidence type="ECO:0000313" key="2">
    <source>
        <dbReference type="WBParaSite" id="Hba_05419"/>
    </source>
</evidence>
<dbReference type="Proteomes" id="UP000095283">
    <property type="component" value="Unplaced"/>
</dbReference>
<evidence type="ECO:0000313" key="1">
    <source>
        <dbReference type="Proteomes" id="UP000095283"/>
    </source>
</evidence>
<dbReference type="PANTHER" id="PTHR14149">
    <property type="entry name" value="RAS GTPASE-ACTIVATING PROTEIN WITH IQ MOTIF"/>
    <property type="match status" value="1"/>
</dbReference>
<keyword evidence="1" id="KW-1185">Reference proteome</keyword>
<dbReference type="GO" id="GO:0005516">
    <property type="term" value="F:calmodulin binding"/>
    <property type="evidence" value="ECO:0007669"/>
    <property type="project" value="TreeGrafter"/>
</dbReference>
<dbReference type="PANTHER" id="PTHR14149:SF14">
    <property type="entry name" value="CALPONIN-HOMOLOGY (CH) DOMAIN-CONTAINING PROTEIN"/>
    <property type="match status" value="1"/>
</dbReference>
<dbReference type="Gene3D" id="1.10.506.10">
    <property type="entry name" value="GTPase Activation - p120gap, domain 1"/>
    <property type="match status" value="1"/>
</dbReference>
<dbReference type="InterPro" id="IPR008936">
    <property type="entry name" value="Rho_GTPase_activation_prot"/>
</dbReference>
<accession>A0A1I7WK61</accession>
<reference evidence="2" key="1">
    <citation type="submission" date="2016-11" db="UniProtKB">
        <authorList>
            <consortium name="WormBaseParasite"/>
        </authorList>
    </citation>
    <scope>IDENTIFICATION</scope>
</reference>
<dbReference type="AlphaFoldDB" id="A0A1I7WK61"/>
<proteinExistence type="predicted"/>
<name>A0A1I7WK61_HETBA</name>